<dbReference type="AlphaFoldDB" id="A0A484GVQ4"/>
<evidence type="ECO:0000313" key="1">
    <source>
        <dbReference type="EMBL" id="TEA39683.1"/>
    </source>
</evidence>
<feature type="non-terminal residue" evidence="1">
    <location>
        <position position="43"/>
    </location>
</feature>
<reference evidence="1 2" key="1">
    <citation type="journal article" date="2018" name="Genomics">
        <title>Molecular footprints of inshore aquatic adaptation in Indo-Pacific humpback dolphin (Sousa chinensis).</title>
        <authorList>
            <person name="Ming Y."/>
            <person name="Jian J."/>
            <person name="Yu F."/>
            <person name="Yu X."/>
            <person name="Wang J."/>
            <person name="Liu W."/>
        </authorList>
    </citation>
    <scope>NUCLEOTIDE SEQUENCE [LARGE SCALE GENOMIC DNA]</scope>
    <source>
        <strain evidence="1">MY-2018</strain>
        <tissue evidence="1">Skin</tissue>
    </source>
</reference>
<sequence length="43" mass="4996">LYLGKATLSMAEILAKLYKTRLDIILDFRFRTLFGKTTDLDMV</sequence>
<keyword evidence="2" id="KW-1185">Reference proteome</keyword>
<comment type="caution">
    <text evidence="1">The sequence shown here is derived from an EMBL/GenBank/DDBJ whole genome shotgun (WGS) entry which is preliminary data.</text>
</comment>
<proteinExistence type="predicted"/>
<feature type="non-terminal residue" evidence="1">
    <location>
        <position position="1"/>
    </location>
</feature>
<organism evidence="1 2">
    <name type="scientific">Sousa chinensis</name>
    <name type="common">Indo-pacific humpbacked dolphin</name>
    <name type="synonym">Steno chinensis</name>
    <dbReference type="NCBI Taxonomy" id="103600"/>
    <lineage>
        <taxon>Eukaryota</taxon>
        <taxon>Metazoa</taxon>
        <taxon>Chordata</taxon>
        <taxon>Craniata</taxon>
        <taxon>Vertebrata</taxon>
        <taxon>Euteleostomi</taxon>
        <taxon>Mammalia</taxon>
        <taxon>Eutheria</taxon>
        <taxon>Laurasiatheria</taxon>
        <taxon>Artiodactyla</taxon>
        <taxon>Whippomorpha</taxon>
        <taxon>Cetacea</taxon>
        <taxon>Odontoceti</taxon>
        <taxon>Delphinidae</taxon>
        <taxon>Sousa</taxon>
    </lineage>
</organism>
<name>A0A484GVQ4_SOUCH</name>
<protein>
    <submittedName>
        <fullName evidence="1">Uncharacterized protein</fullName>
    </submittedName>
</protein>
<dbReference type="EMBL" id="QWLN02003861">
    <property type="protein sequence ID" value="TEA39683.1"/>
    <property type="molecule type" value="Genomic_DNA"/>
</dbReference>
<accession>A0A484GVQ4</accession>
<gene>
    <name evidence="1" type="ORF">DBR06_SOUSAS3410150</name>
</gene>
<evidence type="ECO:0000313" key="2">
    <source>
        <dbReference type="Proteomes" id="UP000295264"/>
    </source>
</evidence>
<dbReference type="Proteomes" id="UP000295264">
    <property type="component" value="Unassembled WGS sequence"/>
</dbReference>